<comment type="caution">
    <text evidence="2">The sequence shown here is derived from an EMBL/GenBank/DDBJ whole genome shotgun (WGS) entry which is preliminary data.</text>
</comment>
<name>A0A164XKT7_9CRUS</name>
<proteinExistence type="predicted"/>
<keyword evidence="1" id="KW-0472">Membrane</keyword>
<dbReference type="PANTHER" id="PTHR47160:SF10">
    <property type="entry name" value="MULE TRANSPOSASE DOMAIN-CONTAINING PROTEIN"/>
    <property type="match status" value="1"/>
</dbReference>
<organism evidence="2 3">
    <name type="scientific">Daphnia magna</name>
    <dbReference type="NCBI Taxonomy" id="35525"/>
    <lineage>
        <taxon>Eukaryota</taxon>
        <taxon>Metazoa</taxon>
        <taxon>Ecdysozoa</taxon>
        <taxon>Arthropoda</taxon>
        <taxon>Crustacea</taxon>
        <taxon>Branchiopoda</taxon>
        <taxon>Diplostraca</taxon>
        <taxon>Cladocera</taxon>
        <taxon>Anomopoda</taxon>
        <taxon>Daphniidae</taxon>
        <taxon>Daphnia</taxon>
    </lineage>
</organism>
<evidence type="ECO:0000313" key="3">
    <source>
        <dbReference type="Proteomes" id="UP000076858"/>
    </source>
</evidence>
<dbReference type="PANTHER" id="PTHR47160">
    <property type="entry name" value="PUTATIVE-RELATED"/>
    <property type="match status" value="1"/>
</dbReference>
<evidence type="ECO:0000313" key="2">
    <source>
        <dbReference type="EMBL" id="KZS14339.1"/>
    </source>
</evidence>
<dbReference type="OrthoDB" id="10514731at2759"/>
<reference evidence="2 3" key="1">
    <citation type="submission" date="2016-03" db="EMBL/GenBank/DDBJ databases">
        <title>EvidentialGene: Evidence-directed Construction of Genes on Genomes.</title>
        <authorList>
            <person name="Gilbert D.G."/>
            <person name="Choi J.-H."/>
            <person name="Mockaitis K."/>
            <person name="Colbourne J."/>
            <person name="Pfrender M."/>
        </authorList>
    </citation>
    <scope>NUCLEOTIDE SEQUENCE [LARGE SCALE GENOMIC DNA]</scope>
    <source>
        <strain evidence="2 3">Xinb3</strain>
        <tissue evidence="2">Complete organism</tissue>
    </source>
</reference>
<gene>
    <name evidence="2" type="ORF">APZ42_020300</name>
</gene>
<dbReference type="EMBL" id="LRGB01000966">
    <property type="protein sequence ID" value="KZS14339.1"/>
    <property type="molecule type" value="Genomic_DNA"/>
</dbReference>
<dbReference type="AlphaFoldDB" id="A0A164XKT7"/>
<sequence>MGRKKIFYYLFYENDAATTWCTHNNYILSNYDTCITVIYTIYYFTVQHGPVSQVGPVSPTAYCTVCNTYMQNWKQQLDRQCKTPKHKAAFGDTVKSLKQKKLMVGFTGQSLERKVVETEDRLCTLIGEQNLPFSFVDPLVSVLKKSFPEDPTLAKVQLGKQKCGSIIRGVGSYLGQTLKDRVKGNHLGVIIDETTDLSVQSQLGVVSCNILIPCIRLHASDVIFHQDLINHALKIKANAAIGSKEASIPLKENGGSENDNTQGSCVRRSRNLKELFQIQTECGFIFYKKELRIARNNNIRVHERKTVGCRCKISVINGIYTQTRVHNHVPQFRERHRAAVLQECLEIARTPRMGRQGPKKILELARSVHPEARIALNPALERTIQREKRANQPPPPTMTHEMLESMETHSKFGQTKRDGKFVHGTAHSDEDDEVPVMALVFLSPVLLRQLGESTVMQLDGTFRTVPGLFYQLLTIHVGCFNKAFLLAFVLMTRITRILYNAVIRLIAQAYEARFPHGPITIVEDIRRSRRRRLSHESAETQRAIASLYTYWTCYWLGTVTPEKFSCYGKEQRTNNFIEPWHRWFNKRCVHAHLNVWDFIGLNPKANVIGTTKLKRMIAKERKIFEDEVKVAMSSVTNICLTADMWSTTHRAFLNPK</sequence>
<protein>
    <submittedName>
        <fullName evidence="2">Uncharacterized protein</fullName>
    </submittedName>
</protein>
<accession>A0A164XKT7</accession>
<feature type="transmembrane region" description="Helical" evidence="1">
    <location>
        <begin position="468"/>
        <end position="490"/>
    </location>
</feature>
<evidence type="ECO:0000256" key="1">
    <source>
        <dbReference type="SAM" id="Phobius"/>
    </source>
</evidence>
<dbReference type="Proteomes" id="UP000076858">
    <property type="component" value="Unassembled WGS sequence"/>
</dbReference>
<keyword evidence="1" id="KW-1133">Transmembrane helix</keyword>
<keyword evidence="3" id="KW-1185">Reference proteome</keyword>
<keyword evidence="1" id="KW-0812">Transmembrane</keyword>